<proteinExistence type="predicted"/>
<dbReference type="AlphaFoldDB" id="A0A0E9WHI0"/>
<protein>
    <submittedName>
        <fullName evidence="1">Uncharacterized protein</fullName>
    </submittedName>
</protein>
<reference evidence="1" key="2">
    <citation type="journal article" date="2015" name="Fish Shellfish Immunol.">
        <title>Early steps in the European eel (Anguilla anguilla)-Vibrio vulnificus interaction in the gills: Role of the RtxA13 toxin.</title>
        <authorList>
            <person name="Callol A."/>
            <person name="Pajuelo D."/>
            <person name="Ebbesson L."/>
            <person name="Teles M."/>
            <person name="MacKenzie S."/>
            <person name="Amaro C."/>
        </authorList>
    </citation>
    <scope>NUCLEOTIDE SEQUENCE</scope>
</reference>
<dbReference type="EMBL" id="GBXM01018728">
    <property type="protein sequence ID" value="JAH89849.1"/>
    <property type="molecule type" value="Transcribed_RNA"/>
</dbReference>
<evidence type="ECO:0000313" key="1">
    <source>
        <dbReference type="EMBL" id="JAH89849.1"/>
    </source>
</evidence>
<organism evidence="1">
    <name type="scientific">Anguilla anguilla</name>
    <name type="common">European freshwater eel</name>
    <name type="synonym">Muraena anguilla</name>
    <dbReference type="NCBI Taxonomy" id="7936"/>
    <lineage>
        <taxon>Eukaryota</taxon>
        <taxon>Metazoa</taxon>
        <taxon>Chordata</taxon>
        <taxon>Craniata</taxon>
        <taxon>Vertebrata</taxon>
        <taxon>Euteleostomi</taxon>
        <taxon>Actinopterygii</taxon>
        <taxon>Neopterygii</taxon>
        <taxon>Teleostei</taxon>
        <taxon>Anguilliformes</taxon>
        <taxon>Anguillidae</taxon>
        <taxon>Anguilla</taxon>
    </lineage>
</organism>
<sequence>MRYEEKKHTFTLLQSTLVVQSPSFKANIGHIQHTISHHNLNIC</sequence>
<reference evidence="1" key="1">
    <citation type="submission" date="2014-11" db="EMBL/GenBank/DDBJ databases">
        <authorList>
            <person name="Amaro Gonzalez C."/>
        </authorList>
    </citation>
    <scope>NUCLEOTIDE SEQUENCE</scope>
</reference>
<name>A0A0E9WHI0_ANGAN</name>
<accession>A0A0E9WHI0</accession>